<keyword evidence="3" id="KW-1185">Reference proteome</keyword>
<sequence length="161" mass="18698">MKKETTKYNNNNNNNQNKYFKNKINNNNNNKDNNNNKNIINNKNLNNKNNKETKINNVTIMFKKKLASAKGIHNRAKYYHRKSGLSSGLGHCLAALFKKVRRWSLDYYPVYNLVAGPVPTSNICSPEDFELIASTTKNIEKSFIYGLLELWLGEGLFEKYW</sequence>
<evidence type="ECO:0000256" key="1">
    <source>
        <dbReference type="SAM" id="MobiDB-lite"/>
    </source>
</evidence>
<organism evidence="2 3">
    <name type="scientific">Aromia moschata</name>
    <dbReference type="NCBI Taxonomy" id="1265417"/>
    <lineage>
        <taxon>Eukaryota</taxon>
        <taxon>Metazoa</taxon>
        <taxon>Ecdysozoa</taxon>
        <taxon>Arthropoda</taxon>
        <taxon>Hexapoda</taxon>
        <taxon>Insecta</taxon>
        <taxon>Pterygota</taxon>
        <taxon>Neoptera</taxon>
        <taxon>Endopterygota</taxon>
        <taxon>Coleoptera</taxon>
        <taxon>Polyphaga</taxon>
        <taxon>Cucujiformia</taxon>
        <taxon>Chrysomeloidea</taxon>
        <taxon>Cerambycidae</taxon>
        <taxon>Cerambycinae</taxon>
        <taxon>Callichromatini</taxon>
        <taxon>Aromia</taxon>
    </lineage>
</organism>
<accession>A0AAV8XPG4</accession>
<dbReference type="EMBL" id="JAPWTK010000408">
    <property type="protein sequence ID" value="KAJ8940828.1"/>
    <property type="molecule type" value="Genomic_DNA"/>
</dbReference>
<evidence type="ECO:0000313" key="2">
    <source>
        <dbReference type="EMBL" id="KAJ8940828.1"/>
    </source>
</evidence>
<comment type="caution">
    <text evidence="2">The sequence shown here is derived from an EMBL/GenBank/DDBJ whole genome shotgun (WGS) entry which is preliminary data.</text>
</comment>
<protein>
    <submittedName>
        <fullName evidence="2">Uncharacterized protein</fullName>
    </submittedName>
</protein>
<name>A0AAV8XPG4_9CUCU</name>
<evidence type="ECO:0000313" key="3">
    <source>
        <dbReference type="Proteomes" id="UP001162162"/>
    </source>
</evidence>
<proteinExistence type="predicted"/>
<dbReference type="AlphaFoldDB" id="A0AAV8XPG4"/>
<feature type="compositionally biased region" description="Low complexity" evidence="1">
    <location>
        <begin position="9"/>
        <end position="48"/>
    </location>
</feature>
<reference evidence="2" key="1">
    <citation type="journal article" date="2023" name="Insect Mol. Biol.">
        <title>Genome sequencing provides insights into the evolution of gene families encoding plant cell wall-degrading enzymes in longhorned beetles.</title>
        <authorList>
            <person name="Shin N.R."/>
            <person name="Okamura Y."/>
            <person name="Kirsch R."/>
            <person name="Pauchet Y."/>
        </authorList>
    </citation>
    <scope>NUCLEOTIDE SEQUENCE</scope>
    <source>
        <strain evidence="2">AMC_N1</strain>
    </source>
</reference>
<dbReference type="Proteomes" id="UP001162162">
    <property type="component" value="Unassembled WGS sequence"/>
</dbReference>
<gene>
    <name evidence="2" type="ORF">NQ318_003076</name>
</gene>
<feature type="region of interest" description="Disordered" evidence="1">
    <location>
        <begin position="1"/>
        <end position="52"/>
    </location>
</feature>